<organism evidence="1 2">
    <name type="scientific">Tanacetum coccineum</name>
    <dbReference type="NCBI Taxonomy" id="301880"/>
    <lineage>
        <taxon>Eukaryota</taxon>
        <taxon>Viridiplantae</taxon>
        <taxon>Streptophyta</taxon>
        <taxon>Embryophyta</taxon>
        <taxon>Tracheophyta</taxon>
        <taxon>Spermatophyta</taxon>
        <taxon>Magnoliopsida</taxon>
        <taxon>eudicotyledons</taxon>
        <taxon>Gunneridae</taxon>
        <taxon>Pentapetalae</taxon>
        <taxon>asterids</taxon>
        <taxon>campanulids</taxon>
        <taxon>Asterales</taxon>
        <taxon>Asteraceae</taxon>
        <taxon>Asteroideae</taxon>
        <taxon>Anthemideae</taxon>
        <taxon>Anthemidinae</taxon>
        <taxon>Tanacetum</taxon>
    </lineage>
</organism>
<evidence type="ECO:0000313" key="1">
    <source>
        <dbReference type="EMBL" id="GJS85386.1"/>
    </source>
</evidence>
<dbReference type="Proteomes" id="UP001151760">
    <property type="component" value="Unassembled WGS sequence"/>
</dbReference>
<sequence length="469" mass="52631">MERKSNVQRFNPAFEVALVQQPGLAPAVKELVVFDRIGDHVEITGTSSSVPLTVYFLNVRRRLLPTFSSMSTNASELSELPTSIELHTEPTHTNQNYGLPNRHCIPISTVFERFRNMPAANVESDSMSRLVLASVGKRLLSNTFSPCVPVDRSESLSPLAECISVTIRREVVCISSTCIRFRISILSATSLESFDHVPALKVAIRKNTQSLLVARAEEALSNRTVNIDRKRKNTSPLLAIHPEDALFTRSIRRRYTPATSNICRASTNRNSPFTNIQNLSSNTAHARNDTPSYMDLGECDQQYTPATTNICRANINRNSLSTNIQNLSSNTQMPEVGAIHDTPSYMDLGGQIYMPLTPDPPAFIQQLFKNIQFMEHILAYNHMFAMTSFGAKIDHPVNKGWGPYVFKISGQIYHWIGSLCPEEGHRLRFLQLYVYDIRDELSNIMHHFGGLDESTLNPEIVEGLIHVLN</sequence>
<protein>
    <recommendedName>
        <fullName evidence="3">Helitron helicase-like domain-containing protein</fullName>
    </recommendedName>
</protein>
<reference evidence="1" key="1">
    <citation type="journal article" date="2022" name="Int. J. Mol. Sci.">
        <title>Draft Genome of Tanacetum Coccineum: Genomic Comparison of Closely Related Tanacetum-Family Plants.</title>
        <authorList>
            <person name="Yamashiro T."/>
            <person name="Shiraishi A."/>
            <person name="Nakayama K."/>
            <person name="Satake H."/>
        </authorList>
    </citation>
    <scope>NUCLEOTIDE SEQUENCE</scope>
</reference>
<proteinExistence type="predicted"/>
<evidence type="ECO:0000313" key="2">
    <source>
        <dbReference type="Proteomes" id="UP001151760"/>
    </source>
</evidence>
<keyword evidence="2" id="KW-1185">Reference proteome</keyword>
<dbReference type="PANTHER" id="PTHR45786:SF74">
    <property type="entry name" value="ATP-DEPENDENT DNA HELICASE"/>
    <property type="match status" value="1"/>
</dbReference>
<reference evidence="1" key="2">
    <citation type="submission" date="2022-01" db="EMBL/GenBank/DDBJ databases">
        <authorList>
            <person name="Yamashiro T."/>
            <person name="Shiraishi A."/>
            <person name="Satake H."/>
            <person name="Nakayama K."/>
        </authorList>
    </citation>
    <scope>NUCLEOTIDE SEQUENCE</scope>
</reference>
<dbReference type="EMBL" id="BQNB010011045">
    <property type="protein sequence ID" value="GJS85386.1"/>
    <property type="molecule type" value="Genomic_DNA"/>
</dbReference>
<accession>A0ABQ4Z6N0</accession>
<comment type="caution">
    <text evidence="1">The sequence shown here is derived from an EMBL/GenBank/DDBJ whole genome shotgun (WGS) entry which is preliminary data.</text>
</comment>
<gene>
    <name evidence="1" type="ORF">Tco_0751927</name>
</gene>
<evidence type="ECO:0008006" key="3">
    <source>
        <dbReference type="Google" id="ProtNLM"/>
    </source>
</evidence>
<dbReference type="PANTHER" id="PTHR45786">
    <property type="entry name" value="DNA BINDING PROTEIN-LIKE"/>
    <property type="match status" value="1"/>
</dbReference>
<name>A0ABQ4Z6N0_9ASTR</name>